<dbReference type="AlphaFoldDB" id="V5WL90"/>
<evidence type="ECO:0000313" key="11">
    <source>
        <dbReference type="Proteomes" id="UP000018680"/>
    </source>
</evidence>
<dbReference type="HOGENOM" id="CLU_041737_1_1_12"/>
<comment type="subcellular location">
    <subcellularLocation>
        <location evidence="1">Cell inner membrane</location>
        <topology evidence="1">Multi-pass membrane protein</topology>
    </subcellularLocation>
</comment>
<keyword evidence="2" id="KW-0813">Transport</keyword>
<comment type="similarity">
    <text evidence="8">Belongs to the TsuA/YedE (TC 9.B.102) family.</text>
</comment>
<dbReference type="eggNOG" id="COG2391">
    <property type="taxonomic scope" value="Bacteria"/>
</dbReference>
<gene>
    <name evidence="10" type="ORF">L21SP2_3242</name>
</gene>
<evidence type="ECO:0000256" key="6">
    <source>
        <dbReference type="ARBA" id="ARBA00022989"/>
    </source>
</evidence>
<dbReference type="GO" id="GO:0005886">
    <property type="term" value="C:plasma membrane"/>
    <property type="evidence" value="ECO:0007669"/>
    <property type="project" value="UniProtKB-SubCell"/>
</dbReference>
<sequence length="171" mass="18143">MQEITQVIIWQGWVGGLAIGSYLLFQLILTGHPLGVSTAFGNVCGFFSRLPFFHRGKYEDNFNWRLWFIIGIPLGGVIAALTSPQPMVASFNMGEMYESVLPDPLWLKGLVLTGGGILIGLGSRMAGGCTSGHSISGLAQLNPPSIAASAGFFAGGIIIVQFLFTILPALG</sequence>
<dbReference type="KEGG" id="slr:L21SP2_3242"/>
<evidence type="ECO:0000256" key="8">
    <source>
        <dbReference type="ARBA" id="ARBA00035655"/>
    </source>
</evidence>
<keyword evidence="11" id="KW-1185">Reference proteome</keyword>
<evidence type="ECO:0000256" key="7">
    <source>
        <dbReference type="ARBA" id="ARBA00023136"/>
    </source>
</evidence>
<feature type="transmembrane region" description="Helical" evidence="9">
    <location>
        <begin position="64"/>
        <end position="85"/>
    </location>
</feature>
<evidence type="ECO:0000256" key="9">
    <source>
        <dbReference type="SAM" id="Phobius"/>
    </source>
</evidence>
<evidence type="ECO:0000256" key="1">
    <source>
        <dbReference type="ARBA" id="ARBA00004429"/>
    </source>
</evidence>
<dbReference type="Pfam" id="PF04143">
    <property type="entry name" value="Sulf_transp"/>
    <property type="match status" value="1"/>
</dbReference>
<keyword evidence="6 9" id="KW-1133">Transmembrane helix</keyword>
<feature type="transmembrane region" description="Helical" evidence="9">
    <location>
        <begin position="7"/>
        <end position="28"/>
    </location>
</feature>
<feature type="transmembrane region" description="Helical" evidence="9">
    <location>
        <begin position="146"/>
        <end position="170"/>
    </location>
</feature>
<dbReference type="RefSeq" id="WP_024269475.1">
    <property type="nucleotide sequence ID" value="NC_023035.1"/>
</dbReference>
<accession>V5WL90</accession>
<dbReference type="OrthoDB" id="9814020at2"/>
<feature type="transmembrane region" description="Helical" evidence="9">
    <location>
        <begin position="34"/>
        <end position="52"/>
    </location>
</feature>
<evidence type="ECO:0000256" key="3">
    <source>
        <dbReference type="ARBA" id="ARBA00022475"/>
    </source>
</evidence>
<reference evidence="10 11" key="1">
    <citation type="journal article" date="2015" name="Stand. Genomic Sci.">
        <title>Complete genome sequence and description of Salinispira pacifica gen. nov., sp. nov., a novel spirochaete isolated form a hypersaline microbial mat.</title>
        <authorList>
            <person name="Ben Hania W."/>
            <person name="Joseph M."/>
            <person name="Schumann P."/>
            <person name="Bunk B."/>
            <person name="Fiebig A."/>
            <person name="Sproer C."/>
            <person name="Klenk H.P."/>
            <person name="Fardeau M.L."/>
            <person name="Spring S."/>
        </authorList>
    </citation>
    <scope>NUCLEOTIDE SEQUENCE [LARGE SCALE GENOMIC DNA]</scope>
    <source>
        <strain evidence="10 11">L21-RPul-D2</strain>
    </source>
</reference>
<proteinExistence type="inferred from homology"/>
<organism evidence="10 11">
    <name type="scientific">Salinispira pacifica</name>
    <dbReference type="NCBI Taxonomy" id="1307761"/>
    <lineage>
        <taxon>Bacteria</taxon>
        <taxon>Pseudomonadati</taxon>
        <taxon>Spirochaetota</taxon>
        <taxon>Spirochaetia</taxon>
        <taxon>Spirochaetales</taxon>
        <taxon>Spirochaetaceae</taxon>
        <taxon>Salinispira</taxon>
    </lineage>
</organism>
<evidence type="ECO:0000256" key="5">
    <source>
        <dbReference type="ARBA" id="ARBA00022692"/>
    </source>
</evidence>
<evidence type="ECO:0000256" key="2">
    <source>
        <dbReference type="ARBA" id="ARBA00022448"/>
    </source>
</evidence>
<name>V5WL90_9SPIO</name>
<keyword evidence="7 9" id="KW-0472">Membrane</keyword>
<evidence type="ECO:0000256" key="4">
    <source>
        <dbReference type="ARBA" id="ARBA00022519"/>
    </source>
</evidence>
<keyword evidence="3" id="KW-1003">Cell membrane</keyword>
<dbReference type="STRING" id="1307761.L21SP2_3242"/>
<keyword evidence="5 9" id="KW-0812">Transmembrane</keyword>
<dbReference type="InterPro" id="IPR007272">
    <property type="entry name" value="Sulf_transp_TsuA/YedE"/>
</dbReference>
<dbReference type="PANTHER" id="PTHR30574:SF1">
    <property type="entry name" value="SULPHUR TRANSPORT DOMAIN-CONTAINING PROTEIN"/>
    <property type="match status" value="1"/>
</dbReference>
<dbReference type="EMBL" id="CP006939">
    <property type="protein sequence ID" value="AHC16582.1"/>
    <property type="molecule type" value="Genomic_DNA"/>
</dbReference>
<keyword evidence="4" id="KW-0997">Cell inner membrane</keyword>
<evidence type="ECO:0000313" key="10">
    <source>
        <dbReference type="EMBL" id="AHC16582.1"/>
    </source>
</evidence>
<dbReference type="PANTHER" id="PTHR30574">
    <property type="entry name" value="INNER MEMBRANE PROTEIN YEDE"/>
    <property type="match status" value="1"/>
</dbReference>
<feature type="transmembrane region" description="Helical" evidence="9">
    <location>
        <begin position="105"/>
        <end position="126"/>
    </location>
</feature>
<protein>
    <submittedName>
        <fullName evidence="10">Putative transmembrane protein</fullName>
    </submittedName>
</protein>
<dbReference type="Proteomes" id="UP000018680">
    <property type="component" value="Chromosome"/>
</dbReference>